<dbReference type="InterPro" id="IPR006027">
    <property type="entry name" value="NusB_RsmB_TIM44"/>
</dbReference>
<evidence type="ECO:0000313" key="7">
    <source>
        <dbReference type="EMBL" id="CAB4690984.1"/>
    </source>
</evidence>
<dbReference type="PANTHER" id="PTHR22807">
    <property type="entry name" value="NOP2 YEAST -RELATED NOL1/NOP2/FMU SUN DOMAIN-CONTAINING"/>
    <property type="match status" value="1"/>
</dbReference>
<dbReference type="InterPro" id="IPR029063">
    <property type="entry name" value="SAM-dependent_MTases_sf"/>
</dbReference>
<dbReference type="PANTHER" id="PTHR22807:SF53">
    <property type="entry name" value="RIBOSOMAL RNA SMALL SUBUNIT METHYLTRANSFERASE B-RELATED"/>
    <property type="match status" value="1"/>
</dbReference>
<dbReference type="Gene3D" id="1.10.940.10">
    <property type="entry name" value="NusB-like"/>
    <property type="match status" value="1"/>
</dbReference>
<dbReference type="SUPFAM" id="SSF53335">
    <property type="entry name" value="S-adenosyl-L-methionine-dependent methyltransferases"/>
    <property type="match status" value="1"/>
</dbReference>
<dbReference type="GO" id="GO:0003723">
    <property type="term" value="F:RNA binding"/>
    <property type="evidence" value="ECO:0007669"/>
    <property type="project" value="UniProtKB-KW"/>
</dbReference>
<dbReference type="PROSITE" id="PS51686">
    <property type="entry name" value="SAM_MT_RSMB_NOP"/>
    <property type="match status" value="1"/>
</dbReference>
<evidence type="ECO:0000259" key="6">
    <source>
        <dbReference type="PROSITE" id="PS51686"/>
    </source>
</evidence>
<evidence type="ECO:0000256" key="5">
    <source>
        <dbReference type="ARBA" id="ARBA00022884"/>
    </source>
</evidence>
<protein>
    <submittedName>
        <fullName evidence="7">Unannotated protein</fullName>
    </submittedName>
</protein>
<keyword evidence="2" id="KW-0489">Methyltransferase</keyword>
<dbReference type="InterPro" id="IPR018314">
    <property type="entry name" value="RsmB/NOL1/NOP2-like_CS"/>
</dbReference>
<feature type="domain" description="SAM-dependent MTase RsmB/NOP-type" evidence="6">
    <location>
        <begin position="140"/>
        <end position="397"/>
    </location>
</feature>
<dbReference type="PRINTS" id="PR02008">
    <property type="entry name" value="RCMTFAMILY"/>
</dbReference>
<dbReference type="EMBL" id="CAEZXP010000001">
    <property type="protein sequence ID" value="CAB4690984.1"/>
    <property type="molecule type" value="Genomic_DNA"/>
</dbReference>
<evidence type="ECO:0000256" key="4">
    <source>
        <dbReference type="ARBA" id="ARBA00022691"/>
    </source>
</evidence>
<name>A0A6J6P3B2_9ZZZZ</name>
<dbReference type="CDD" id="cd02440">
    <property type="entry name" value="AdoMet_MTases"/>
    <property type="match status" value="1"/>
</dbReference>
<dbReference type="InterPro" id="IPR001678">
    <property type="entry name" value="MeTrfase_RsmB-F_NOP2_dom"/>
</dbReference>
<gene>
    <name evidence="7" type="ORF">UFOPK2399_00714</name>
</gene>
<dbReference type="Gene3D" id="3.40.50.150">
    <property type="entry name" value="Vaccinia Virus protein VP39"/>
    <property type="match status" value="1"/>
</dbReference>
<dbReference type="PROSITE" id="PS01153">
    <property type="entry name" value="NOL1_NOP2_SUN"/>
    <property type="match status" value="1"/>
</dbReference>
<reference evidence="7" key="1">
    <citation type="submission" date="2020-05" db="EMBL/GenBank/DDBJ databases">
        <authorList>
            <person name="Chiriac C."/>
            <person name="Salcher M."/>
            <person name="Ghai R."/>
            <person name="Kavagutti S V."/>
        </authorList>
    </citation>
    <scope>NUCLEOTIDE SEQUENCE</scope>
</reference>
<evidence type="ECO:0000256" key="2">
    <source>
        <dbReference type="ARBA" id="ARBA00022603"/>
    </source>
</evidence>
<dbReference type="InterPro" id="IPR035926">
    <property type="entry name" value="NusB-like_sf"/>
</dbReference>
<keyword evidence="4" id="KW-0949">S-adenosyl-L-methionine</keyword>
<keyword evidence="3" id="KW-0808">Transferase</keyword>
<keyword evidence="5" id="KW-0694">RNA-binding</keyword>
<dbReference type="GO" id="GO:0001510">
    <property type="term" value="P:RNA methylation"/>
    <property type="evidence" value="ECO:0007669"/>
    <property type="project" value="InterPro"/>
</dbReference>
<dbReference type="Pfam" id="PF01189">
    <property type="entry name" value="Methyltr_RsmB-F"/>
    <property type="match status" value="1"/>
</dbReference>
<proteinExistence type="inferred from homology"/>
<dbReference type="InterPro" id="IPR023267">
    <property type="entry name" value="RCMT"/>
</dbReference>
<comment type="similarity">
    <text evidence="1">Belongs to the class I-like SAM-binding methyltransferase superfamily. RsmB/NOP family.</text>
</comment>
<evidence type="ECO:0000256" key="1">
    <source>
        <dbReference type="ARBA" id="ARBA00007494"/>
    </source>
</evidence>
<organism evidence="7">
    <name type="scientific">freshwater metagenome</name>
    <dbReference type="NCBI Taxonomy" id="449393"/>
    <lineage>
        <taxon>unclassified sequences</taxon>
        <taxon>metagenomes</taxon>
        <taxon>ecological metagenomes</taxon>
    </lineage>
</organism>
<dbReference type="InterPro" id="IPR049560">
    <property type="entry name" value="MeTrfase_RsmB-F_NOP2_cat"/>
</dbReference>
<dbReference type="AlphaFoldDB" id="A0A6J6P3B2"/>
<sequence length="397" mass="43745">MIAPARRAAFEVVRRVFEEESYADRAFTAAAENLSSGDRALAQRLAYGTVQRVRTIDYGIEEIGKRPVAKLDIPVRASLRLAAYQLAWTAEPVHAVANDAVELVRSAKLERAVPFTNAVVRRLGRSMRGLVASLPPGPLRESYPDWIYETWVRDFGIDEAFELMEAQNEPPELVVRSADPVGEPTDVPGAWRVDRIDPVDLASGRVWPQSRGSQVAALVLGSQPDERILDGCAAPGGKTAMLQGAVTAVELHPGRSRELEANLKRQRRTNVTVVNGDLRELAADGFDRALIDAPCSGLGVLARRPDLRWRAQPLAELQSELLAATAARVRPGGTIVYSVCTLNRDENEAVVDASGLEVESLADEWPQFRHPTRPEFLLTTPHRHGTTGFFIARLRKW</sequence>
<dbReference type="GO" id="GO:0006355">
    <property type="term" value="P:regulation of DNA-templated transcription"/>
    <property type="evidence" value="ECO:0007669"/>
    <property type="project" value="InterPro"/>
</dbReference>
<dbReference type="SUPFAM" id="SSF48013">
    <property type="entry name" value="NusB-like"/>
    <property type="match status" value="1"/>
</dbReference>
<accession>A0A6J6P3B2</accession>
<dbReference type="Pfam" id="PF01029">
    <property type="entry name" value="NusB"/>
    <property type="match status" value="1"/>
</dbReference>
<dbReference type="GO" id="GO:0008173">
    <property type="term" value="F:RNA methyltransferase activity"/>
    <property type="evidence" value="ECO:0007669"/>
    <property type="project" value="InterPro"/>
</dbReference>
<evidence type="ECO:0000256" key="3">
    <source>
        <dbReference type="ARBA" id="ARBA00022679"/>
    </source>
</evidence>